<gene>
    <name evidence="7" type="ORF">P175DRAFT_0534839</name>
</gene>
<dbReference type="Gene3D" id="4.10.240.10">
    <property type="entry name" value="Zn(2)-C6 fungal-type DNA-binding domain"/>
    <property type="match status" value="1"/>
</dbReference>
<reference evidence="7 8" key="1">
    <citation type="journal article" date="2018" name="Proc. Natl. Acad. Sci. U.S.A.">
        <title>Linking secondary metabolites to gene clusters through genome sequencing of six diverse Aspergillus species.</title>
        <authorList>
            <person name="Kaerboelling I."/>
            <person name="Vesth T.C."/>
            <person name="Frisvad J.C."/>
            <person name="Nybo J.L."/>
            <person name="Theobald S."/>
            <person name="Kuo A."/>
            <person name="Bowyer P."/>
            <person name="Matsuda Y."/>
            <person name="Mondo S."/>
            <person name="Lyhne E.K."/>
            <person name="Kogle M.E."/>
            <person name="Clum A."/>
            <person name="Lipzen A."/>
            <person name="Salamov A."/>
            <person name="Ngan C.Y."/>
            <person name="Daum C."/>
            <person name="Chiniquy J."/>
            <person name="Barry K."/>
            <person name="LaButti K."/>
            <person name="Haridas S."/>
            <person name="Simmons B.A."/>
            <person name="Magnuson J.K."/>
            <person name="Mortensen U.H."/>
            <person name="Larsen T.O."/>
            <person name="Grigoriev I.V."/>
            <person name="Baker S.E."/>
            <person name="Andersen M.R."/>
        </authorList>
    </citation>
    <scope>NUCLEOTIDE SEQUENCE [LARGE SCALE GENOMIC DNA]</scope>
    <source>
        <strain evidence="7 8">IBT 24754</strain>
    </source>
</reference>
<name>A0A2T5LRY9_9EURO</name>
<feature type="region of interest" description="Disordered" evidence="5">
    <location>
        <begin position="1"/>
        <end position="28"/>
    </location>
</feature>
<evidence type="ECO:0000259" key="6">
    <source>
        <dbReference type="PROSITE" id="PS00463"/>
    </source>
</evidence>
<comment type="caution">
    <text evidence="7">The sequence shown here is derived from an EMBL/GenBank/DDBJ whole genome shotgun (WGS) entry which is preliminary data.</text>
</comment>
<feature type="compositionally biased region" description="Polar residues" evidence="5">
    <location>
        <begin position="19"/>
        <end position="28"/>
    </location>
</feature>
<dbReference type="VEuPathDB" id="FungiDB:P175DRAFT_0534839"/>
<dbReference type="Proteomes" id="UP000244073">
    <property type="component" value="Unassembled WGS sequence"/>
</dbReference>
<protein>
    <recommendedName>
        <fullName evidence="6">Zn(2)-C6 fungal-type domain-containing protein</fullName>
    </recommendedName>
</protein>
<sequence length="538" mass="60215">MSHSSVASPGLLDGPPNPTTSLSKQETRLSTGACERCHRYKEKCSFRTGQEACSRCKALGQQCHPRPRKRMGRRPVAQKLPYGTTSVMQLVEDSQSHSVNPISGGKFISDNVTLTSLTGHPHRRCRRSDVRIPYPNTAAPVDATARTGLHYGPPSFHALRLPLQGSWQVHQLIDTAEGFFQVHRTFMLGRSFVDGFQSVVRRLFARSPQVLTDAYSVAFRLMSARHATFPSLDGDDLAIGARCLRSLMAESSSIKHPEDAAVIILLGQALLVYNTLIPSPTTQVITRGTLLSVKHWYSALVKRPYLDAVTLTPVLVDTVECLVRRDMPVVRLPTPDRCIIDRFLGVCSSLLPLLYDLCERSYQAKTNGFQEHSSPSNPDRHDTYSDIERKIRDWAPELPPCFFTTFSALEVSVMLAQARSYRLATLLVIHRLRFPLGVNDRVGQYYAGDILRELSILKTWPSDEATGLGLDFPLLVATLEMPGPGMDIYKAFEPLRFRQQHSEMILDFIRFVTAARDTGYTGLWFDLLQDQLQGVTIT</sequence>
<evidence type="ECO:0000256" key="3">
    <source>
        <dbReference type="ARBA" id="ARBA00023163"/>
    </source>
</evidence>
<dbReference type="GO" id="GO:0000981">
    <property type="term" value="F:DNA-binding transcription factor activity, RNA polymerase II-specific"/>
    <property type="evidence" value="ECO:0007669"/>
    <property type="project" value="InterPro"/>
</dbReference>
<dbReference type="PROSITE" id="PS00463">
    <property type="entry name" value="ZN2_CY6_FUNGAL_1"/>
    <property type="match status" value="1"/>
</dbReference>
<dbReference type="GO" id="GO:0008270">
    <property type="term" value="F:zinc ion binding"/>
    <property type="evidence" value="ECO:0007669"/>
    <property type="project" value="InterPro"/>
</dbReference>
<evidence type="ECO:0000256" key="1">
    <source>
        <dbReference type="ARBA" id="ARBA00023015"/>
    </source>
</evidence>
<dbReference type="AlphaFoldDB" id="A0A2T5LRY9"/>
<evidence type="ECO:0000313" key="7">
    <source>
        <dbReference type="EMBL" id="PTU19041.1"/>
    </source>
</evidence>
<keyword evidence="2" id="KW-0238">DNA-binding</keyword>
<evidence type="ECO:0000256" key="5">
    <source>
        <dbReference type="SAM" id="MobiDB-lite"/>
    </source>
</evidence>
<dbReference type="SUPFAM" id="SSF57701">
    <property type="entry name" value="Zn2/Cys6 DNA-binding domain"/>
    <property type="match status" value="1"/>
</dbReference>
<keyword evidence="4" id="KW-0539">Nucleus</keyword>
<dbReference type="OrthoDB" id="4137815at2759"/>
<organism evidence="7 8">
    <name type="scientific">Aspergillus ochraceoroseus IBT 24754</name>
    <dbReference type="NCBI Taxonomy" id="1392256"/>
    <lineage>
        <taxon>Eukaryota</taxon>
        <taxon>Fungi</taxon>
        <taxon>Dikarya</taxon>
        <taxon>Ascomycota</taxon>
        <taxon>Pezizomycotina</taxon>
        <taxon>Eurotiomycetes</taxon>
        <taxon>Eurotiomycetidae</taxon>
        <taxon>Eurotiales</taxon>
        <taxon>Aspergillaceae</taxon>
        <taxon>Aspergillus</taxon>
        <taxon>Aspergillus subgen. Nidulantes</taxon>
    </lineage>
</organism>
<keyword evidence="1" id="KW-0805">Transcription regulation</keyword>
<dbReference type="GeneID" id="63817059"/>
<dbReference type="EMBL" id="MSFN02000007">
    <property type="protein sequence ID" value="PTU19041.1"/>
    <property type="molecule type" value="Genomic_DNA"/>
</dbReference>
<dbReference type="InterPro" id="IPR001138">
    <property type="entry name" value="Zn2Cys6_DnaBD"/>
</dbReference>
<dbReference type="GO" id="GO:0003677">
    <property type="term" value="F:DNA binding"/>
    <property type="evidence" value="ECO:0007669"/>
    <property type="project" value="UniProtKB-KW"/>
</dbReference>
<dbReference type="Pfam" id="PF11951">
    <property type="entry name" value="Fungal_trans_2"/>
    <property type="match status" value="1"/>
</dbReference>
<keyword evidence="3" id="KW-0804">Transcription</keyword>
<proteinExistence type="predicted"/>
<evidence type="ECO:0000256" key="2">
    <source>
        <dbReference type="ARBA" id="ARBA00023125"/>
    </source>
</evidence>
<dbReference type="InterPro" id="IPR036864">
    <property type="entry name" value="Zn2-C6_fun-type_DNA-bd_sf"/>
</dbReference>
<dbReference type="RefSeq" id="XP_040750433.1">
    <property type="nucleotide sequence ID" value="XM_040900177.1"/>
</dbReference>
<accession>A0A2T5LRY9</accession>
<dbReference type="CDD" id="cd00067">
    <property type="entry name" value="GAL4"/>
    <property type="match status" value="1"/>
</dbReference>
<evidence type="ECO:0000313" key="8">
    <source>
        <dbReference type="Proteomes" id="UP000244073"/>
    </source>
</evidence>
<evidence type="ECO:0000256" key="4">
    <source>
        <dbReference type="ARBA" id="ARBA00023242"/>
    </source>
</evidence>
<dbReference type="InterPro" id="IPR021858">
    <property type="entry name" value="Fun_TF"/>
</dbReference>
<feature type="domain" description="Zn(2)-C6 fungal-type" evidence="6">
    <location>
        <begin position="33"/>
        <end position="63"/>
    </location>
</feature>